<comment type="caution">
    <text evidence="2">The sequence shown here is derived from an EMBL/GenBank/DDBJ whole genome shotgun (WGS) entry which is preliminary data.</text>
</comment>
<gene>
    <name evidence="2" type="ORF">RUM43_003925</name>
</gene>
<accession>A0AAN8PAV8</accession>
<evidence type="ECO:0000313" key="3">
    <source>
        <dbReference type="Proteomes" id="UP001372834"/>
    </source>
</evidence>
<dbReference type="Proteomes" id="UP001372834">
    <property type="component" value="Unassembled WGS sequence"/>
</dbReference>
<sequence>MSKGHLVCVCMCNPHVPVPWVVKRCVAVEPSVLPDDSWENFGETQIGKVVYRDFSLVNSKMMATAPDVHHSEQPVNFHVEDRSPPGT</sequence>
<proteinExistence type="predicted"/>
<evidence type="ECO:0000313" key="2">
    <source>
        <dbReference type="EMBL" id="KAK6642423.1"/>
    </source>
</evidence>
<evidence type="ECO:0000256" key="1">
    <source>
        <dbReference type="SAM" id="MobiDB-lite"/>
    </source>
</evidence>
<name>A0AAN8PAV8_POLSC</name>
<protein>
    <submittedName>
        <fullName evidence="2">Uncharacterized protein</fullName>
    </submittedName>
</protein>
<feature type="non-terminal residue" evidence="2">
    <location>
        <position position="87"/>
    </location>
</feature>
<reference evidence="2 3" key="1">
    <citation type="submission" date="2023-10" db="EMBL/GenBank/DDBJ databases">
        <title>Genomes of two closely related lineages of the louse Polyplax serrata with different host specificities.</title>
        <authorList>
            <person name="Martinu J."/>
            <person name="Tarabai H."/>
            <person name="Stefka J."/>
            <person name="Hypsa V."/>
        </authorList>
    </citation>
    <scope>NUCLEOTIDE SEQUENCE [LARGE SCALE GENOMIC DNA]</scope>
    <source>
        <strain evidence="2">HR10_N</strain>
    </source>
</reference>
<organism evidence="2 3">
    <name type="scientific">Polyplax serrata</name>
    <name type="common">Common mouse louse</name>
    <dbReference type="NCBI Taxonomy" id="468196"/>
    <lineage>
        <taxon>Eukaryota</taxon>
        <taxon>Metazoa</taxon>
        <taxon>Ecdysozoa</taxon>
        <taxon>Arthropoda</taxon>
        <taxon>Hexapoda</taxon>
        <taxon>Insecta</taxon>
        <taxon>Pterygota</taxon>
        <taxon>Neoptera</taxon>
        <taxon>Paraneoptera</taxon>
        <taxon>Psocodea</taxon>
        <taxon>Troctomorpha</taxon>
        <taxon>Phthiraptera</taxon>
        <taxon>Anoplura</taxon>
        <taxon>Polyplacidae</taxon>
        <taxon>Polyplax</taxon>
    </lineage>
</organism>
<dbReference type="AlphaFoldDB" id="A0AAN8PAV8"/>
<dbReference type="EMBL" id="JAWJWE010000002">
    <property type="protein sequence ID" value="KAK6642423.1"/>
    <property type="molecule type" value="Genomic_DNA"/>
</dbReference>
<feature type="region of interest" description="Disordered" evidence="1">
    <location>
        <begin position="68"/>
        <end position="87"/>
    </location>
</feature>